<name>A0ABU7DM23_9TELE</name>
<dbReference type="EMBL" id="JAHUTJ010032802">
    <property type="protein sequence ID" value="MED6276147.1"/>
    <property type="molecule type" value="Genomic_DNA"/>
</dbReference>
<gene>
    <name evidence="1" type="ORF">CHARACLAT_000335</name>
</gene>
<comment type="caution">
    <text evidence="1">The sequence shown here is derived from an EMBL/GenBank/DDBJ whole genome shotgun (WGS) entry which is preliminary data.</text>
</comment>
<sequence length="81" mass="9197">MAQKMEKLEKRHDGTEQQNIFLLRLELLMVRKEAGAYLQQSMGAGHGVHPGQVTSPSQDNTAYTHSRLRAFWTVGRSRSTQ</sequence>
<organism evidence="1 2">
    <name type="scientific">Characodon lateralis</name>
    <dbReference type="NCBI Taxonomy" id="208331"/>
    <lineage>
        <taxon>Eukaryota</taxon>
        <taxon>Metazoa</taxon>
        <taxon>Chordata</taxon>
        <taxon>Craniata</taxon>
        <taxon>Vertebrata</taxon>
        <taxon>Euteleostomi</taxon>
        <taxon>Actinopterygii</taxon>
        <taxon>Neopterygii</taxon>
        <taxon>Teleostei</taxon>
        <taxon>Neoteleostei</taxon>
        <taxon>Acanthomorphata</taxon>
        <taxon>Ovalentaria</taxon>
        <taxon>Atherinomorphae</taxon>
        <taxon>Cyprinodontiformes</taxon>
        <taxon>Goodeidae</taxon>
        <taxon>Characodon</taxon>
    </lineage>
</organism>
<accession>A0ABU7DM23</accession>
<keyword evidence="2" id="KW-1185">Reference proteome</keyword>
<proteinExistence type="predicted"/>
<protein>
    <submittedName>
        <fullName evidence="1">Uncharacterized protein</fullName>
    </submittedName>
</protein>
<evidence type="ECO:0000313" key="1">
    <source>
        <dbReference type="EMBL" id="MED6276147.1"/>
    </source>
</evidence>
<reference evidence="1 2" key="1">
    <citation type="submission" date="2021-06" db="EMBL/GenBank/DDBJ databases">
        <authorList>
            <person name="Palmer J.M."/>
        </authorList>
    </citation>
    <scope>NUCLEOTIDE SEQUENCE [LARGE SCALE GENOMIC DNA]</scope>
    <source>
        <strain evidence="1 2">CL_MEX2019</strain>
        <tissue evidence="1">Muscle</tissue>
    </source>
</reference>
<evidence type="ECO:0000313" key="2">
    <source>
        <dbReference type="Proteomes" id="UP001352852"/>
    </source>
</evidence>
<dbReference type="Proteomes" id="UP001352852">
    <property type="component" value="Unassembled WGS sequence"/>
</dbReference>